<evidence type="ECO:0000256" key="2">
    <source>
        <dbReference type="ARBA" id="ARBA00012146"/>
    </source>
</evidence>
<evidence type="ECO:0000256" key="5">
    <source>
        <dbReference type="ARBA" id="ARBA00023211"/>
    </source>
</evidence>
<evidence type="ECO:0000256" key="4">
    <source>
        <dbReference type="ARBA" id="ARBA00022801"/>
    </source>
</evidence>
<keyword evidence="5" id="KW-0464">Manganese</keyword>
<evidence type="ECO:0000256" key="1">
    <source>
        <dbReference type="ARBA" id="ARBA00001936"/>
    </source>
</evidence>
<dbReference type="Gene3D" id="3.10.310.20">
    <property type="entry name" value="DHHA2 domain"/>
    <property type="match status" value="1"/>
</dbReference>
<dbReference type="Pfam" id="PF01368">
    <property type="entry name" value="DHH"/>
    <property type="match status" value="1"/>
</dbReference>
<dbReference type="NCBIfam" id="NF003877">
    <property type="entry name" value="PRK05427.1"/>
    <property type="match status" value="1"/>
</dbReference>
<dbReference type="PANTHER" id="PTHR12112:SF22">
    <property type="entry name" value="MANGANESE-DEPENDENT INORGANIC PYROPHOSPHATASE-RELATED"/>
    <property type="match status" value="1"/>
</dbReference>
<dbReference type="InterPro" id="IPR038222">
    <property type="entry name" value="DHHA2_dom_sf"/>
</dbReference>
<protein>
    <recommendedName>
        <fullName evidence="2">inorganic diphosphatase</fullName>
        <ecNumber evidence="2">3.6.1.1</ecNumber>
    </recommendedName>
    <alternativeName>
        <fullName evidence="6">Pyrophosphate phospho-hydrolase</fullName>
    </alternativeName>
</protein>
<dbReference type="AlphaFoldDB" id="A0A173R4A7"/>
<dbReference type="GO" id="GO:0005737">
    <property type="term" value="C:cytoplasm"/>
    <property type="evidence" value="ECO:0007669"/>
    <property type="project" value="InterPro"/>
</dbReference>
<dbReference type="Gene3D" id="3.90.1640.10">
    <property type="entry name" value="inorganic pyrophosphatase (n-terminal core)"/>
    <property type="match status" value="1"/>
</dbReference>
<dbReference type="InterPro" id="IPR004097">
    <property type="entry name" value="DHHA2"/>
</dbReference>
<evidence type="ECO:0000256" key="6">
    <source>
        <dbReference type="ARBA" id="ARBA00032535"/>
    </source>
</evidence>
<dbReference type="EMBL" id="WMQE01000008">
    <property type="protein sequence ID" value="MTK20778.1"/>
    <property type="molecule type" value="Genomic_DNA"/>
</dbReference>
<comment type="caution">
    <text evidence="8">The sequence shown here is derived from an EMBL/GenBank/DDBJ whole genome shotgun (WGS) entry which is preliminary data.</text>
</comment>
<dbReference type="PANTHER" id="PTHR12112">
    <property type="entry name" value="BNIP - RELATED"/>
    <property type="match status" value="1"/>
</dbReference>
<dbReference type="GeneID" id="60059965"/>
<reference evidence="8 9" key="1">
    <citation type="journal article" date="2019" name="Nat. Med.">
        <title>A library of human gut bacterial isolates paired with longitudinal multiomics data enables mechanistic microbiome research.</title>
        <authorList>
            <person name="Poyet M."/>
            <person name="Groussin M."/>
            <person name="Gibbons S.M."/>
            <person name="Avila-Pacheco J."/>
            <person name="Jiang X."/>
            <person name="Kearney S.M."/>
            <person name="Perrotta A.R."/>
            <person name="Berdy B."/>
            <person name="Zhao S."/>
            <person name="Lieberman T.D."/>
            <person name="Swanson P.K."/>
            <person name="Smith M."/>
            <person name="Roesemann S."/>
            <person name="Alexander J.E."/>
            <person name="Rich S.A."/>
            <person name="Livny J."/>
            <person name="Vlamakis H."/>
            <person name="Clish C."/>
            <person name="Bullock K."/>
            <person name="Deik A."/>
            <person name="Scott J."/>
            <person name="Pierce K.A."/>
            <person name="Xavier R.J."/>
            <person name="Alm E.J."/>
        </authorList>
    </citation>
    <scope>NUCLEOTIDE SEQUENCE [LARGE SCALE GENOMIC DNA]</scope>
    <source>
        <strain evidence="8 9">BIOML-A198</strain>
    </source>
</reference>
<dbReference type="SMART" id="SM01131">
    <property type="entry name" value="DHHA2"/>
    <property type="match status" value="1"/>
</dbReference>
<dbReference type="FunFam" id="3.10.310.20:FF:000001">
    <property type="entry name" value="Probable manganese-dependent inorganic pyrophosphatase"/>
    <property type="match status" value="1"/>
</dbReference>
<keyword evidence="3" id="KW-0479">Metal-binding</keyword>
<evidence type="ECO:0000256" key="7">
    <source>
        <dbReference type="ARBA" id="ARBA00047820"/>
    </source>
</evidence>
<dbReference type="SUPFAM" id="SSF64182">
    <property type="entry name" value="DHH phosphoesterases"/>
    <property type="match status" value="1"/>
</dbReference>
<name>A0A173R4A7_9FIRM</name>
<evidence type="ECO:0000313" key="8">
    <source>
        <dbReference type="EMBL" id="MTK20778.1"/>
    </source>
</evidence>
<organism evidence="8 9">
    <name type="scientific">Turicibacter sanguinis</name>
    <dbReference type="NCBI Taxonomy" id="154288"/>
    <lineage>
        <taxon>Bacteria</taxon>
        <taxon>Bacillati</taxon>
        <taxon>Bacillota</taxon>
        <taxon>Erysipelotrichia</taxon>
        <taxon>Erysipelotrichales</taxon>
        <taxon>Turicibacteraceae</taxon>
        <taxon>Turicibacter</taxon>
    </lineage>
</organism>
<dbReference type="EC" id="3.6.1.1" evidence="2"/>
<evidence type="ECO:0000256" key="3">
    <source>
        <dbReference type="ARBA" id="ARBA00022723"/>
    </source>
</evidence>
<dbReference type="InterPro" id="IPR001667">
    <property type="entry name" value="DDH_dom"/>
</dbReference>
<evidence type="ECO:0000313" key="9">
    <source>
        <dbReference type="Proteomes" id="UP000487649"/>
    </source>
</evidence>
<dbReference type="GO" id="GO:0004427">
    <property type="term" value="F:inorganic diphosphate phosphatase activity"/>
    <property type="evidence" value="ECO:0007669"/>
    <property type="project" value="UniProtKB-EC"/>
</dbReference>
<dbReference type="RefSeq" id="WP_006783757.1">
    <property type="nucleotide sequence ID" value="NZ_CABJBH010000013.1"/>
</dbReference>
<proteinExistence type="predicted"/>
<comment type="cofactor">
    <cofactor evidence="1">
        <name>Mn(2+)</name>
        <dbReference type="ChEBI" id="CHEBI:29035"/>
    </cofactor>
</comment>
<gene>
    <name evidence="8" type="ORF">GMA92_04910</name>
</gene>
<dbReference type="OrthoDB" id="9766150at2"/>
<dbReference type="InterPro" id="IPR038763">
    <property type="entry name" value="DHH_sf"/>
</dbReference>
<dbReference type="Pfam" id="PF02833">
    <property type="entry name" value="DHHA2"/>
    <property type="match status" value="1"/>
</dbReference>
<comment type="catalytic activity">
    <reaction evidence="7">
        <text>diphosphate + H2O = 2 phosphate + H(+)</text>
        <dbReference type="Rhea" id="RHEA:24576"/>
        <dbReference type="ChEBI" id="CHEBI:15377"/>
        <dbReference type="ChEBI" id="CHEBI:15378"/>
        <dbReference type="ChEBI" id="CHEBI:33019"/>
        <dbReference type="ChEBI" id="CHEBI:43474"/>
        <dbReference type="EC" id="3.6.1.1"/>
    </reaction>
</comment>
<dbReference type="GO" id="GO:0046872">
    <property type="term" value="F:metal ion binding"/>
    <property type="evidence" value="ECO:0007669"/>
    <property type="project" value="UniProtKB-KW"/>
</dbReference>
<accession>A0A173R4A7</accession>
<dbReference type="Proteomes" id="UP000487649">
    <property type="component" value="Unassembled WGS sequence"/>
</dbReference>
<dbReference type="FunFam" id="3.90.1640.10:FF:000001">
    <property type="entry name" value="Probable manganese-dependent inorganic pyrophosphatase"/>
    <property type="match status" value="1"/>
</dbReference>
<sequence length="305" mass="33663">MATLVFGHKNPDTDSITSTLVMTDLQTKLGHDVMACRLGDVNKETQYILNHFQIEAPKLIDAVTENDEVILVDHNEFNQSADGIEKARIKMVVDHHRLANFQTSEPLFYRAEPVGCTGTILYKMYKENGIEIEPTMAGLMASAIISDSLLFKSPTCTPEDEKACRELAEIAGLDVEVYGLEMLKAGTDLSDYSAEQLLGIDSKVFPMGTSTVEIAQINTVSIEDMMTRKAELEEQMKAIIAQKGLNLFVAVITDILNSNSQVITLGDRTDIVEKAFNVELVDNTALLAGVVSRKKQIVPFMDRNA</sequence>
<keyword evidence="4 8" id="KW-0378">Hydrolase</keyword>